<dbReference type="GO" id="GO:0005829">
    <property type="term" value="C:cytosol"/>
    <property type="evidence" value="ECO:0007669"/>
    <property type="project" value="TreeGrafter"/>
</dbReference>
<keyword evidence="5" id="KW-1185">Reference proteome</keyword>
<evidence type="ECO:0000259" key="3">
    <source>
        <dbReference type="PROSITE" id="PS50943"/>
    </source>
</evidence>
<dbReference type="AlphaFoldDB" id="I4BAR3"/>
<evidence type="ECO:0000256" key="2">
    <source>
        <dbReference type="SAM" id="MobiDB-lite"/>
    </source>
</evidence>
<keyword evidence="1" id="KW-0238">DNA-binding</keyword>
<dbReference type="SUPFAM" id="SSF51182">
    <property type="entry name" value="RmlC-like cupins"/>
    <property type="match status" value="1"/>
</dbReference>
<feature type="domain" description="HTH cro/C1-type" evidence="3">
    <location>
        <begin position="39"/>
        <end position="93"/>
    </location>
</feature>
<name>I4BAR3_TURPD</name>
<dbReference type="Gene3D" id="1.10.260.40">
    <property type="entry name" value="lambda repressor-like DNA-binding domains"/>
    <property type="match status" value="1"/>
</dbReference>
<organism evidence="4 5">
    <name type="scientific">Turneriella parva (strain ATCC BAA-1111 / DSM 21527 / NCTC 11395 / H)</name>
    <name type="common">Leptospira parva</name>
    <dbReference type="NCBI Taxonomy" id="869212"/>
    <lineage>
        <taxon>Bacteria</taxon>
        <taxon>Pseudomonadati</taxon>
        <taxon>Spirochaetota</taxon>
        <taxon>Spirochaetia</taxon>
        <taxon>Leptospirales</taxon>
        <taxon>Leptospiraceae</taxon>
        <taxon>Turneriella</taxon>
    </lineage>
</organism>
<dbReference type="Pfam" id="PF01381">
    <property type="entry name" value="HTH_3"/>
    <property type="match status" value="1"/>
</dbReference>
<evidence type="ECO:0000313" key="5">
    <source>
        <dbReference type="Proteomes" id="UP000006048"/>
    </source>
</evidence>
<dbReference type="InterPro" id="IPR013096">
    <property type="entry name" value="Cupin_2"/>
</dbReference>
<dbReference type="InterPro" id="IPR001387">
    <property type="entry name" value="Cro/C1-type_HTH"/>
</dbReference>
<protein>
    <submittedName>
        <fullName evidence="4">Transcriptional regulator, XRE family with cupin sensor</fullName>
    </submittedName>
</protein>
<dbReference type="Pfam" id="PF07883">
    <property type="entry name" value="Cupin_2"/>
    <property type="match status" value="1"/>
</dbReference>
<dbReference type="Proteomes" id="UP000006048">
    <property type="component" value="Chromosome"/>
</dbReference>
<evidence type="ECO:0000313" key="4">
    <source>
        <dbReference type="EMBL" id="AFM14370.1"/>
    </source>
</evidence>
<feature type="region of interest" description="Disordered" evidence="2">
    <location>
        <begin position="1"/>
        <end position="29"/>
    </location>
</feature>
<dbReference type="GO" id="GO:0003700">
    <property type="term" value="F:DNA-binding transcription factor activity"/>
    <property type="evidence" value="ECO:0007669"/>
    <property type="project" value="TreeGrafter"/>
</dbReference>
<dbReference type="SUPFAM" id="SSF47413">
    <property type="entry name" value="lambda repressor-like DNA-binding domains"/>
    <property type="match status" value="1"/>
</dbReference>
<dbReference type="Gene3D" id="2.60.120.10">
    <property type="entry name" value="Jelly Rolls"/>
    <property type="match status" value="1"/>
</dbReference>
<dbReference type="KEGG" id="tpx:Turpa_3736"/>
<dbReference type="CDD" id="cd00093">
    <property type="entry name" value="HTH_XRE"/>
    <property type="match status" value="1"/>
</dbReference>
<accession>I4BAR3</accession>
<dbReference type="PANTHER" id="PTHR46797">
    <property type="entry name" value="HTH-TYPE TRANSCRIPTIONAL REGULATOR"/>
    <property type="match status" value="1"/>
</dbReference>
<dbReference type="SMART" id="SM00530">
    <property type="entry name" value="HTH_XRE"/>
    <property type="match status" value="1"/>
</dbReference>
<dbReference type="InterPro" id="IPR050807">
    <property type="entry name" value="TransReg_Diox_bact_type"/>
</dbReference>
<gene>
    <name evidence="4" type="ordered locus">Turpa_3736</name>
</gene>
<dbReference type="CDD" id="cd02209">
    <property type="entry name" value="cupin_XRE_C"/>
    <property type="match status" value="1"/>
</dbReference>
<reference evidence="4 5" key="1">
    <citation type="submission" date="2012-06" db="EMBL/GenBank/DDBJ databases">
        <title>The complete chromosome of genome of Turneriella parva DSM 21527.</title>
        <authorList>
            <consortium name="US DOE Joint Genome Institute (JGI-PGF)"/>
            <person name="Lucas S."/>
            <person name="Han J."/>
            <person name="Lapidus A."/>
            <person name="Bruce D."/>
            <person name="Goodwin L."/>
            <person name="Pitluck S."/>
            <person name="Peters L."/>
            <person name="Kyrpides N."/>
            <person name="Mavromatis K."/>
            <person name="Ivanova N."/>
            <person name="Mikhailova N."/>
            <person name="Chertkov O."/>
            <person name="Detter J.C."/>
            <person name="Tapia R."/>
            <person name="Han C."/>
            <person name="Land M."/>
            <person name="Hauser L."/>
            <person name="Markowitz V."/>
            <person name="Cheng J.-F."/>
            <person name="Hugenholtz P."/>
            <person name="Woyke T."/>
            <person name="Wu D."/>
            <person name="Gronow S."/>
            <person name="Wellnitz S."/>
            <person name="Brambilla E."/>
            <person name="Klenk H.-P."/>
            <person name="Eisen J.A."/>
        </authorList>
    </citation>
    <scope>NUCLEOTIDE SEQUENCE [LARGE SCALE GENOMIC DNA]</scope>
    <source>
        <strain evidence="5">ATCC BAA-1111 / DSM 21527 / NCTC 11395 / H</strain>
    </source>
</reference>
<dbReference type="EMBL" id="CP002959">
    <property type="protein sequence ID" value="AFM14370.1"/>
    <property type="molecule type" value="Genomic_DNA"/>
</dbReference>
<evidence type="ECO:0000256" key="1">
    <source>
        <dbReference type="ARBA" id="ARBA00023125"/>
    </source>
</evidence>
<dbReference type="STRING" id="869212.Turpa_3736"/>
<dbReference type="InterPro" id="IPR010982">
    <property type="entry name" value="Lambda_DNA-bd_dom_sf"/>
</dbReference>
<proteinExistence type="predicted"/>
<dbReference type="InterPro" id="IPR014710">
    <property type="entry name" value="RmlC-like_jellyroll"/>
</dbReference>
<dbReference type="OrthoDB" id="9781521at2"/>
<sequence length="215" mass="23597">MKDKQPRPGATKAQKKPKQAAGEKSGATENLTGVVAENVKRMRSDLDLSLDKLANLSGVSKAMLSQIEQSRSAPSINVLWKIARALDVPFAALISRRTDAQLQVIRKADSKILSSQKGNFISKALFPLDVPRRVEFYELNFKAGCVEKAIAHPPGTAENIAIAEGELEIEVNGQKILLKEGDSIYFVADAAHVYRNTGARECRAYLVMTYAEKRV</sequence>
<dbReference type="RefSeq" id="WP_014804847.1">
    <property type="nucleotide sequence ID" value="NC_018020.1"/>
</dbReference>
<dbReference type="HOGENOM" id="CLU_085376_5_0_12"/>
<dbReference type="InterPro" id="IPR011051">
    <property type="entry name" value="RmlC_Cupin_sf"/>
</dbReference>
<dbReference type="PROSITE" id="PS50943">
    <property type="entry name" value="HTH_CROC1"/>
    <property type="match status" value="1"/>
</dbReference>
<dbReference type="PANTHER" id="PTHR46797:SF1">
    <property type="entry name" value="METHYLPHOSPHONATE SYNTHASE"/>
    <property type="match status" value="1"/>
</dbReference>
<dbReference type="GO" id="GO:0003677">
    <property type="term" value="F:DNA binding"/>
    <property type="evidence" value="ECO:0007669"/>
    <property type="project" value="UniProtKB-KW"/>
</dbReference>